<name>A0AAD6SCZ0_9AGAR</name>
<comment type="similarity">
    <text evidence="1">Belongs to the lcsJ thioesterase family.</text>
</comment>
<dbReference type="SUPFAM" id="SSF54637">
    <property type="entry name" value="Thioesterase/thiol ester dehydrase-isomerase"/>
    <property type="match status" value="1"/>
</dbReference>
<gene>
    <name evidence="2" type="ORF">C8F04DRAFT_1401809</name>
</gene>
<protein>
    <submittedName>
        <fullName evidence="2">Uncharacterized protein</fullName>
    </submittedName>
</protein>
<sequence length="410" mass="45172">MSGRISTISRSSITSLALLLQKAPSTARLVVLLQTALRVVPTAAKYFALVVLLLNVRSLPLVWHIRVWSSVVRLRLALRWHRITHAFLPAARRNAALQSWYEDHLPVGSHPFRSSWTWSSWVSVDDGDFNLHMSNSSYPKALDSARFRLALEIFPNIFRCGGWVPLSATYFHFIREIPMLTRYDVRTSIGAWDEKWIWFISRFVKPPSKKSSKRSQKNAIENSTQERLIPSLKTPATPLTNGGVTPLINGVNGVTGTGAEPDAVSRALLARAKQETEPDGAVLYTVAVSQLCYKHGRITVPPAVILAANGFYSGANASSPSANQGKPPHWDTVRALNAAGAMPALAKFYAGGWRDAPEGERWWEEAFAASEEERRARMAVFVGEEYAGNREGAKKGGLSGGLEGVRGLKV</sequence>
<dbReference type="InterPro" id="IPR051490">
    <property type="entry name" value="THEM6_lcsJ_thioesterase"/>
</dbReference>
<organism evidence="2 3">
    <name type="scientific">Mycena alexandri</name>
    <dbReference type="NCBI Taxonomy" id="1745969"/>
    <lineage>
        <taxon>Eukaryota</taxon>
        <taxon>Fungi</taxon>
        <taxon>Dikarya</taxon>
        <taxon>Basidiomycota</taxon>
        <taxon>Agaricomycotina</taxon>
        <taxon>Agaricomycetes</taxon>
        <taxon>Agaricomycetidae</taxon>
        <taxon>Agaricales</taxon>
        <taxon>Marasmiineae</taxon>
        <taxon>Mycenaceae</taxon>
        <taxon>Mycena</taxon>
    </lineage>
</organism>
<dbReference type="Proteomes" id="UP001218188">
    <property type="component" value="Unassembled WGS sequence"/>
</dbReference>
<dbReference type="EMBL" id="JARJCM010000191">
    <property type="protein sequence ID" value="KAJ7023262.1"/>
    <property type="molecule type" value="Genomic_DNA"/>
</dbReference>
<dbReference type="Pfam" id="PF13279">
    <property type="entry name" value="4HBT_2"/>
    <property type="match status" value="1"/>
</dbReference>
<reference evidence="2" key="1">
    <citation type="submission" date="2023-03" db="EMBL/GenBank/DDBJ databases">
        <title>Massive genome expansion in bonnet fungi (Mycena s.s.) driven by repeated elements and novel gene families across ecological guilds.</title>
        <authorList>
            <consortium name="Lawrence Berkeley National Laboratory"/>
            <person name="Harder C.B."/>
            <person name="Miyauchi S."/>
            <person name="Viragh M."/>
            <person name="Kuo A."/>
            <person name="Thoen E."/>
            <person name="Andreopoulos B."/>
            <person name="Lu D."/>
            <person name="Skrede I."/>
            <person name="Drula E."/>
            <person name="Henrissat B."/>
            <person name="Morin E."/>
            <person name="Kohler A."/>
            <person name="Barry K."/>
            <person name="LaButti K."/>
            <person name="Morin E."/>
            <person name="Salamov A."/>
            <person name="Lipzen A."/>
            <person name="Mereny Z."/>
            <person name="Hegedus B."/>
            <person name="Baldrian P."/>
            <person name="Stursova M."/>
            <person name="Weitz H."/>
            <person name="Taylor A."/>
            <person name="Grigoriev I.V."/>
            <person name="Nagy L.G."/>
            <person name="Martin F."/>
            <person name="Kauserud H."/>
        </authorList>
    </citation>
    <scope>NUCLEOTIDE SEQUENCE</scope>
    <source>
        <strain evidence="2">CBHHK200</strain>
    </source>
</reference>
<dbReference type="InterPro" id="IPR029069">
    <property type="entry name" value="HotDog_dom_sf"/>
</dbReference>
<evidence type="ECO:0000256" key="1">
    <source>
        <dbReference type="ARBA" id="ARBA00038476"/>
    </source>
</evidence>
<proteinExistence type="inferred from homology"/>
<evidence type="ECO:0000313" key="3">
    <source>
        <dbReference type="Proteomes" id="UP001218188"/>
    </source>
</evidence>
<keyword evidence="3" id="KW-1185">Reference proteome</keyword>
<accession>A0AAD6SCZ0</accession>
<dbReference type="PANTHER" id="PTHR12475">
    <property type="match status" value="1"/>
</dbReference>
<comment type="caution">
    <text evidence="2">The sequence shown here is derived from an EMBL/GenBank/DDBJ whole genome shotgun (WGS) entry which is preliminary data.</text>
</comment>
<dbReference type="PANTHER" id="PTHR12475:SF4">
    <property type="entry name" value="PROTEIN THEM6"/>
    <property type="match status" value="1"/>
</dbReference>
<dbReference type="AlphaFoldDB" id="A0AAD6SCZ0"/>
<evidence type="ECO:0000313" key="2">
    <source>
        <dbReference type="EMBL" id="KAJ7023262.1"/>
    </source>
</evidence>